<dbReference type="PANTHER" id="PTHR45846:SF1">
    <property type="entry name" value="TRNA-DIHYDROURIDINE(47) SYNTHASE [NAD(P)(+)]-LIKE"/>
    <property type="match status" value="1"/>
</dbReference>
<evidence type="ECO:0000256" key="2">
    <source>
        <dbReference type="ARBA" id="ARBA00012376"/>
    </source>
</evidence>
<dbReference type="GO" id="GO:0003723">
    <property type="term" value="F:RNA binding"/>
    <property type="evidence" value="ECO:0007669"/>
    <property type="project" value="TreeGrafter"/>
</dbReference>
<gene>
    <name evidence="8" type="ORF">DdX_06133</name>
</gene>
<comment type="similarity">
    <text evidence="1">Belongs to the Dus family. Dus3 subfamily.</text>
</comment>
<evidence type="ECO:0000256" key="4">
    <source>
        <dbReference type="ARBA" id="ARBA00048342"/>
    </source>
</evidence>
<evidence type="ECO:0000256" key="1">
    <source>
        <dbReference type="ARBA" id="ARBA00005451"/>
    </source>
</evidence>
<dbReference type="Pfam" id="PF01207">
    <property type="entry name" value="Dus"/>
    <property type="match status" value="1"/>
</dbReference>
<evidence type="ECO:0000259" key="7">
    <source>
        <dbReference type="Pfam" id="PF01207"/>
    </source>
</evidence>
<evidence type="ECO:0000256" key="6">
    <source>
        <dbReference type="ARBA" id="ARBA00049513"/>
    </source>
</evidence>
<sequence>MPSAKYKYGDKCTALHSKEEYWSRRLRILVDLIDINLGCRIDSINEKGTGCALGNKSNCLMNVLRCMNTTTDDVPITMKMRIKEGERNTHYAIEERPHCDITSTERLGVIKKFVNYGLENWDSDHMGV</sequence>
<dbReference type="GO" id="GO:0102265">
    <property type="term" value="F:tRNA-dihydrouridine47 synthase activity"/>
    <property type="evidence" value="ECO:0007669"/>
    <property type="project" value="UniProtKB-EC"/>
</dbReference>
<dbReference type="EMBL" id="JAKKPZ010000007">
    <property type="protein sequence ID" value="KAI1719015.1"/>
    <property type="molecule type" value="Genomic_DNA"/>
</dbReference>
<evidence type="ECO:0000256" key="5">
    <source>
        <dbReference type="ARBA" id="ARBA00049447"/>
    </source>
</evidence>
<protein>
    <recommendedName>
        <fullName evidence="2">tRNA-dihydrouridine(47) synthase [NAD(P)(+)]</fullName>
        <ecNumber evidence="2">1.3.1.89</ecNumber>
    </recommendedName>
</protein>
<dbReference type="Gene3D" id="3.20.20.70">
    <property type="entry name" value="Aldolase class I"/>
    <property type="match status" value="1"/>
</dbReference>
<accession>A0AAD4NA70</accession>
<proteinExistence type="inferred from homology"/>
<dbReference type="PANTHER" id="PTHR45846">
    <property type="entry name" value="TRNA-DIHYDROURIDINE(47) SYNTHASE [NAD(P)(+)]-LIKE"/>
    <property type="match status" value="1"/>
</dbReference>
<dbReference type="InterPro" id="IPR013785">
    <property type="entry name" value="Aldolase_TIM"/>
</dbReference>
<comment type="catalytic activity">
    <reaction evidence="4">
        <text>a 5,6-dihydrouridine in mRNA + NAD(+) = a uridine in mRNA + NADH + H(+)</text>
        <dbReference type="Rhea" id="RHEA:69851"/>
        <dbReference type="Rhea" id="RHEA-COMP:14658"/>
        <dbReference type="Rhea" id="RHEA-COMP:17789"/>
        <dbReference type="ChEBI" id="CHEBI:15378"/>
        <dbReference type="ChEBI" id="CHEBI:57540"/>
        <dbReference type="ChEBI" id="CHEBI:57945"/>
        <dbReference type="ChEBI" id="CHEBI:65315"/>
        <dbReference type="ChEBI" id="CHEBI:74443"/>
    </reaction>
    <physiologicalReaction direction="right-to-left" evidence="4">
        <dbReference type="Rhea" id="RHEA:69853"/>
    </physiologicalReaction>
</comment>
<keyword evidence="9" id="KW-1185">Reference proteome</keyword>
<evidence type="ECO:0000313" key="8">
    <source>
        <dbReference type="EMBL" id="KAI1719015.1"/>
    </source>
</evidence>
<comment type="catalytic activity">
    <reaction evidence="3">
        <text>5,6-dihydrouridine(47) in tRNA + NAD(+) = uridine(47) in tRNA + NADH + H(+)</text>
        <dbReference type="Rhea" id="RHEA:53364"/>
        <dbReference type="Rhea" id="RHEA-COMP:13539"/>
        <dbReference type="Rhea" id="RHEA-COMP:13540"/>
        <dbReference type="ChEBI" id="CHEBI:15378"/>
        <dbReference type="ChEBI" id="CHEBI:57540"/>
        <dbReference type="ChEBI" id="CHEBI:57945"/>
        <dbReference type="ChEBI" id="CHEBI:65315"/>
        <dbReference type="ChEBI" id="CHEBI:74443"/>
        <dbReference type="EC" id="1.3.1.89"/>
    </reaction>
    <physiologicalReaction direction="right-to-left" evidence="3">
        <dbReference type="Rhea" id="RHEA:53366"/>
    </physiologicalReaction>
</comment>
<name>A0AAD4NA70_9BILA</name>
<dbReference type="Proteomes" id="UP001201812">
    <property type="component" value="Unassembled WGS sequence"/>
</dbReference>
<evidence type="ECO:0000256" key="3">
    <source>
        <dbReference type="ARBA" id="ARBA00048266"/>
    </source>
</evidence>
<dbReference type="AlphaFoldDB" id="A0AAD4NA70"/>
<reference evidence="8" key="1">
    <citation type="submission" date="2022-01" db="EMBL/GenBank/DDBJ databases">
        <title>Genome Sequence Resource for Two Populations of Ditylenchus destructor, the Migratory Endoparasitic Phytonematode.</title>
        <authorList>
            <person name="Zhang H."/>
            <person name="Lin R."/>
            <person name="Xie B."/>
        </authorList>
    </citation>
    <scope>NUCLEOTIDE SEQUENCE</scope>
    <source>
        <strain evidence="8">BazhouSP</strain>
    </source>
</reference>
<dbReference type="InterPro" id="IPR035587">
    <property type="entry name" value="DUS-like_FMN-bd"/>
</dbReference>
<comment type="catalytic activity">
    <reaction evidence="5">
        <text>a 5,6-dihydrouridine in mRNA + NADP(+) = a uridine in mRNA + NADPH + H(+)</text>
        <dbReference type="Rhea" id="RHEA:69855"/>
        <dbReference type="Rhea" id="RHEA-COMP:14658"/>
        <dbReference type="Rhea" id="RHEA-COMP:17789"/>
        <dbReference type="ChEBI" id="CHEBI:15378"/>
        <dbReference type="ChEBI" id="CHEBI:57783"/>
        <dbReference type="ChEBI" id="CHEBI:58349"/>
        <dbReference type="ChEBI" id="CHEBI:65315"/>
        <dbReference type="ChEBI" id="CHEBI:74443"/>
    </reaction>
    <physiologicalReaction direction="right-to-left" evidence="5">
        <dbReference type="Rhea" id="RHEA:69857"/>
    </physiologicalReaction>
</comment>
<organism evidence="8 9">
    <name type="scientific">Ditylenchus destructor</name>
    <dbReference type="NCBI Taxonomy" id="166010"/>
    <lineage>
        <taxon>Eukaryota</taxon>
        <taxon>Metazoa</taxon>
        <taxon>Ecdysozoa</taxon>
        <taxon>Nematoda</taxon>
        <taxon>Chromadorea</taxon>
        <taxon>Rhabditida</taxon>
        <taxon>Tylenchina</taxon>
        <taxon>Tylenchomorpha</taxon>
        <taxon>Sphaerularioidea</taxon>
        <taxon>Anguinidae</taxon>
        <taxon>Anguininae</taxon>
        <taxon>Ditylenchus</taxon>
    </lineage>
</organism>
<dbReference type="SUPFAM" id="SSF51395">
    <property type="entry name" value="FMN-linked oxidoreductases"/>
    <property type="match status" value="1"/>
</dbReference>
<feature type="domain" description="DUS-like FMN-binding" evidence="7">
    <location>
        <begin position="30"/>
        <end position="87"/>
    </location>
</feature>
<evidence type="ECO:0000313" key="9">
    <source>
        <dbReference type="Proteomes" id="UP001201812"/>
    </source>
</evidence>
<comment type="catalytic activity">
    <reaction evidence="6">
        <text>5,6-dihydrouridine(47) in tRNA + NADP(+) = uridine(47) in tRNA + NADPH + H(+)</text>
        <dbReference type="Rhea" id="RHEA:53360"/>
        <dbReference type="Rhea" id="RHEA-COMP:13539"/>
        <dbReference type="Rhea" id="RHEA-COMP:13540"/>
        <dbReference type="ChEBI" id="CHEBI:15378"/>
        <dbReference type="ChEBI" id="CHEBI:57783"/>
        <dbReference type="ChEBI" id="CHEBI:58349"/>
        <dbReference type="ChEBI" id="CHEBI:65315"/>
        <dbReference type="ChEBI" id="CHEBI:74443"/>
        <dbReference type="EC" id="1.3.1.89"/>
    </reaction>
    <physiologicalReaction direction="right-to-left" evidence="6">
        <dbReference type="Rhea" id="RHEA:53362"/>
    </physiologicalReaction>
</comment>
<dbReference type="EC" id="1.3.1.89" evidence="2"/>
<comment type="caution">
    <text evidence="8">The sequence shown here is derived from an EMBL/GenBank/DDBJ whole genome shotgun (WGS) entry which is preliminary data.</text>
</comment>